<accession>A0A9W9Z412</accession>
<keyword evidence="4" id="KW-1185">Reference proteome</keyword>
<dbReference type="GO" id="GO:0005509">
    <property type="term" value="F:calcium ion binding"/>
    <property type="evidence" value="ECO:0007669"/>
    <property type="project" value="InterPro"/>
</dbReference>
<dbReference type="Proteomes" id="UP001163046">
    <property type="component" value="Unassembled WGS sequence"/>
</dbReference>
<dbReference type="AlphaFoldDB" id="A0A9W9Z412"/>
<keyword evidence="1" id="KW-0106">Calcium</keyword>
<organism evidence="3 4">
    <name type="scientific">Desmophyllum pertusum</name>
    <dbReference type="NCBI Taxonomy" id="174260"/>
    <lineage>
        <taxon>Eukaryota</taxon>
        <taxon>Metazoa</taxon>
        <taxon>Cnidaria</taxon>
        <taxon>Anthozoa</taxon>
        <taxon>Hexacorallia</taxon>
        <taxon>Scleractinia</taxon>
        <taxon>Caryophylliina</taxon>
        <taxon>Caryophylliidae</taxon>
        <taxon>Desmophyllum</taxon>
    </lineage>
</organism>
<name>A0A9W9Z412_9CNID</name>
<dbReference type="Pfam" id="PF13499">
    <property type="entry name" value="EF-hand_7"/>
    <property type="match status" value="1"/>
</dbReference>
<dbReference type="PROSITE" id="PS00018">
    <property type="entry name" value="EF_HAND_1"/>
    <property type="match status" value="2"/>
</dbReference>
<dbReference type="PROSITE" id="PS50222">
    <property type="entry name" value="EF_HAND_2"/>
    <property type="match status" value="2"/>
</dbReference>
<dbReference type="SMART" id="SM00054">
    <property type="entry name" value="EFh"/>
    <property type="match status" value="2"/>
</dbReference>
<feature type="domain" description="EF-hand" evidence="2">
    <location>
        <begin position="121"/>
        <end position="156"/>
    </location>
</feature>
<dbReference type="InterPro" id="IPR018247">
    <property type="entry name" value="EF_Hand_1_Ca_BS"/>
</dbReference>
<dbReference type="InterPro" id="IPR002048">
    <property type="entry name" value="EF_hand_dom"/>
</dbReference>
<gene>
    <name evidence="3" type="ORF">OS493_005141</name>
</gene>
<feature type="domain" description="EF-hand" evidence="2">
    <location>
        <begin position="157"/>
        <end position="192"/>
    </location>
</feature>
<protein>
    <recommendedName>
        <fullName evidence="2">EF-hand domain-containing protein</fullName>
    </recommendedName>
</protein>
<dbReference type="EMBL" id="MU826827">
    <property type="protein sequence ID" value="KAJ7374791.1"/>
    <property type="molecule type" value="Genomic_DNA"/>
</dbReference>
<proteinExistence type="predicted"/>
<evidence type="ECO:0000313" key="4">
    <source>
        <dbReference type="Proteomes" id="UP001163046"/>
    </source>
</evidence>
<dbReference type="OrthoDB" id="418595at2759"/>
<sequence length="341" mass="39720">MPDVCSPLHLEFCHQVTKFVRDCVLSSPVEHLRSLSKSCDNFCKAKWQNAKEDNTNGFLKEEMAADFFTDRCIYNWTCSDDASKKEKWKIQEKLEKAASAFEAADDLHAAFVARMDKWMIDNYARAIDLFRRFDVDGDGSLSYEEFYAGMRDLNAPANNLELYILAKKLDRDANGLLDYLEFSKGLKYYKKEECVKDDGLPILRFEREELEQCPCCKLGLWQPPKEKFPRFISMELKLVTFAYLPQLKSYPGHFQIFVHAHIPVYSIETIIHERFGGTTREVVIYCSTKEGKRVQLDRHKTLEECGFSGSPRPEPQLVELFYDFDVEFNDCPILMSDHYFT</sequence>
<reference evidence="3" key="1">
    <citation type="submission" date="2023-01" db="EMBL/GenBank/DDBJ databases">
        <title>Genome assembly of the deep-sea coral Lophelia pertusa.</title>
        <authorList>
            <person name="Herrera S."/>
            <person name="Cordes E."/>
        </authorList>
    </citation>
    <scope>NUCLEOTIDE SEQUENCE</scope>
    <source>
        <strain evidence="3">USNM1676648</strain>
        <tissue evidence="3">Polyp</tissue>
    </source>
</reference>
<evidence type="ECO:0000259" key="2">
    <source>
        <dbReference type="PROSITE" id="PS50222"/>
    </source>
</evidence>
<comment type="caution">
    <text evidence="3">The sequence shown here is derived from an EMBL/GenBank/DDBJ whole genome shotgun (WGS) entry which is preliminary data.</text>
</comment>
<evidence type="ECO:0000256" key="1">
    <source>
        <dbReference type="ARBA" id="ARBA00022837"/>
    </source>
</evidence>
<evidence type="ECO:0000313" key="3">
    <source>
        <dbReference type="EMBL" id="KAJ7374791.1"/>
    </source>
</evidence>
<dbReference type="SUPFAM" id="SSF47473">
    <property type="entry name" value="EF-hand"/>
    <property type="match status" value="1"/>
</dbReference>
<dbReference type="CDD" id="cd00051">
    <property type="entry name" value="EFh"/>
    <property type="match status" value="1"/>
</dbReference>
<dbReference type="Gene3D" id="1.10.238.10">
    <property type="entry name" value="EF-hand"/>
    <property type="match status" value="1"/>
</dbReference>
<dbReference type="InterPro" id="IPR011992">
    <property type="entry name" value="EF-hand-dom_pair"/>
</dbReference>